<gene>
    <name evidence="1" type="ORF">VFPBJ_08196</name>
    <name evidence="2" type="ORF">VFPFJ_07662</name>
</gene>
<protein>
    <submittedName>
        <fullName evidence="1">Uncharacterized protein</fullName>
    </submittedName>
</protein>
<comment type="caution">
    <text evidence="1">The sequence shown here is derived from an EMBL/GenBank/DDBJ whole genome shotgun (WGS) entry which is preliminary data.</text>
</comment>
<name>A0A179GIP4_PURLI</name>
<reference evidence="1 3" key="1">
    <citation type="submission" date="2016-01" db="EMBL/GenBank/DDBJ databases">
        <title>Biosynthesis of antibiotic leucinostatins and their inhibition on Phytophthora in bio-control Purpureocillium lilacinum.</title>
        <authorList>
            <person name="Wang G."/>
            <person name="Liu Z."/>
            <person name="Lin R."/>
            <person name="Li E."/>
            <person name="Mao Z."/>
            <person name="Ling J."/>
            <person name="Yin W."/>
            <person name="Xie B."/>
        </authorList>
    </citation>
    <scope>NUCLEOTIDE SEQUENCE [LARGE SCALE GENOMIC DNA]</scope>
    <source>
        <strain evidence="1">PLBJ-1</strain>
        <strain evidence="2">PLFJ-1</strain>
    </source>
</reference>
<dbReference type="EMBL" id="LSBH01000006">
    <property type="protein sequence ID" value="OAQ77724.1"/>
    <property type="molecule type" value="Genomic_DNA"/>
</dbReference>
<evidence type="ECO:0000313" key="3">
    <source>
        <dbReference type="Proteomes" id="UP000078240"/>
    </source>
</evidence>
<dbReference type="Proteomes" id="UP000078340">
    <property type="component" value="Unassembled WGS sequence"/>
</dbReference>
<dbReference type="EMBL" id="LSBI01000007">
    <property type="protein sequence ID" value="OAQ85273.1"/>
    <property type="molecule type" value="Genomic_DNA"/>
</dbReference>
<proteinExistence type="predicted"/>
<organism evidence="1 3">
    <name type="scientific">Purpureocillium lilacinum</name>
    <name type="common">Paecilomyces lilacinus</name>
    <dbReference type="NCBI Taxonomy" id="33203"/>
    <lineage>
        <taxon>Eukaryota</taxon>
        <taxon>Fungi</taxon>
        <taxon>Dikarya</taxon>
        <taxon>Ascomycota</taxon>
        <taxon>Pezizomycotina</taxon>
        <taxon>Sordariomycetes</taxon>
        <taxon>Hypocreomycetidae</taxon>
        <taxon>Hypocreales</taxon>
        <taxon>Ophiocordycipitaceae</taxon>
        <taxon>Purpureocillium</taxon>
    </lineage>
</organism>
<dbReference type="AlphaFoldDB" id="A0A179GIP4"/>
<evidence type="ECO:0000313" key="1">
    <source>
        <dbReference type="EMBL" id="OAQ77724.1"/>
    </source>
</evidence>
<sequence>MDSIATGRLSVCTSAASLTWNGPILSATWPLVCSVLAPIPNANKSKRQSMLNAPARQVVRRL</sequence>
<evidence type="ECO:0000313" key="2">
    <source>
        <dbReference type="EMBL" id="OAQ85273.1"/>
    </source>
</evidence>
<accession>A0A179GIP4</accession>
<dbReference type="Proteomes" id="UP000078240">
    <property type="component" value="Unassembled WGS sequence"/>
</dbReference>